<sequence>MNLLIVGPDELDTNNQLQLSGRRLEHLNGVLKLQSGDSLRVGVLNGDIGEGTVLEINDKAALIDVSLDRTPPPPLALTVVMALPRPKMLRRILRGIAETGVKQLHLINSFRVEKSYWQSPLLQAPALQEALVAGLEQSMDTRLPMVVQHKRFRPFVEDTLPELCKGRNALLADLGARDSYPESPATPSLLVIGPEGGFIPFERGLIEQAGARSVSLGPRMLRVETALHCALGRHLTNEHM</sequence>
<evidence type="ECO:0000256" key="9">
    <source>
        <dbReference type="ARBA" id="ARBA00047944"/>
    </source>
</evidence>
<reference evidence="12 13" key="1">
    <citation type="submission" date="2023-10" db="EMBL/GenBank/DDBJ databases">
        <title>Two novel species belonging to the OM43/NOR5 clade.</title>
        <authorList>
            <person name="Park M."/>
        </authorList>
    </citation>
    <scope>NUCLEOTIDE SEQUENCE [LARGE SCALE GENOMIC DNA]</scope>
    <source>
        <strain evidence="12 13">IMCC45268</strain>
    </source>
</reference>
<evidence type="ECO:0000256" key="2">
    <source>
        <dbReference type="ARBA" id="ARBA00005528"/>
    </source>
</evidence>
<dbReference type="EMBL" id="CP136865">
    <property type="protein sequence ID" value="WOJ98435.1"/>
    <property type="molecule type" value="Genomic_DNA"/>
</dbReference>
<evidence type="ECO:0000256" key="1">
    <source>
        <dbReference type="ARBA" id="ARBA00004496"/>
    </source>
</evidence>
<dbReference type="PANTHER" id="PTHR30027:SF3">
    <property type="entry name" value="16S RRNA (URACIL(1498)-N(3))-METHYLTRANSFERASE"/>
    <property type="match status" value="1"/>
</dbReference>
<dbReference type="PIRSF" id="PIRSF015601">
    <property type="entry name" value="MTase_slr0722"/>
    <property type="match status" value="1"/>
</dbReference>
<dbReference type="NCBIfam" id="NF008700">
    <property type="entry name" value="PRK11713.5-4"/>
    <property type="match status" value="1"/>
</dbReference>
<name>A0ABZ0IH92_9GAMM</name>
<dbReference type="PANTHER" id="PTHR30027">
    <property type="entry name" value="RIBOSOMAL RNA SMALL SUBUNIT METHYLTRANSFERASE E"/>
    <property type="match status" value="1"/>
</dbReference>
<evidence type="ECO:0000256" key="4">
    <source>
        <dbReference type="ARBA" id="ARBA00022552"/>
    </source>
</evidence>
<dbReference type="Gene3D" id="3.40.1280.10">
    <property type="match status" value="1"/>
</dbReference>
<dbReference type="InterPro" id="IPR046886">
    <property type="entry name" value="RsmE_MTase_dom"/>
</dbReference>
<keyword evidence="3 10" id="KW-0963">Cytoplasm</keyword>
<organism evidence="12 13">
    <name type="scientific">Congregibacter brevis</name>
    <dbReference type="NCBI Taxonomy" id="3081201"/>
    <lineage>
        <taxon>Bacteria</taxon>
        <taxon>Pseudomonadati</taxon>
        <taxon>Pseudomonadota</taxon>
        <taxon>Gammaproteobacteria</taxon>
        <taxon>Cellvibrionales</taxon>
        <taxon>Halieaceae</taxon>
        <taxon>Congregibacter</taxon>
    </lineage>
</organism>
<evidence type="ECO:0000313" key="13">
    <source>
        <dbReference type="Proteomes" id="UP001626549"/>
    </source>
</evidence>
<dbReference type="InterPro" id="IPR029026">
    <property type="entry name" value="tRNA_m1G_MTases_N"/>
</dbReference>
<evidence type="ECO:0000256" key="5">
    <source>
        <dbReference type="ARBA" id="ARBA00022603"/>
    </source>
</evidence>
<dbReference type="InterPro" id="IPR029028">
    <property type="entry name" value="Alpha/beta_knot_MTases"/>
</dbReference>
<evidence type="ECO:0000256" key="6">
    <source>
        <dbReference type="ARBA" id="ARBA00022679"/>
    </source>
</evidence>
<dbReference type="GO" id="GO:0032259">
    <property type="term" value="P:methylation"/>
    <property type="evidence" value="ECO:0007669"/>
    <property type="project" value="UniProtKB-KW"/>
</dbReference>
<comment type="function">
    <text evidence="8 10">Specifically methylates the N3 position of the uracil ring of uridine 1498 (m3U1498) in 16S rRNA. Acts on the fully assembled 30S ribosomal subunit.</text>
</comment>
<dbReference type="SUPFAM" id="SSF75217">
    <property type="entry name" value="alpha/beta knot"/>
    <property type="match status" value="1"/>
</dbReference>
<evidence type="ECO:0000259" key="11">
    <source>
        <dbReference type="Pfam" id="PF04452"/>
    </source>
</evidence>
<proteinExistence type="inferred from homology"/>
<dbReference type="EC" id="2.1.1.193" evidence="10"/>
<evidence type="ECO:0000256" key="7">
    <source>
        <dbReference type="ARBA" id="ARBA00022691"/>
    </source>
</evidence>
<evidence type="ECO:0000256" key="8">
    <source>
        <dbReference type="ARBA" id="ARBA00025699"/>
    </source>
</evidence>
<dbReference type="RefSeq" id="WP_407329798.1">
    <property type="nucleotide sequence ID" value="NZ_CP136865.1"/>
</dbReference>
<evidence type="ECO:0000256" key="3">
    <source>
        <dbReference type="ARBA" id="ARBA00022490"/>
    </source>
</evidence>
<dbReference type="InterPro" id="IPR006700">
    <property type="entry name" value="RsmE"/>
</dbReference>
<gene>
    <name evidence="12" type="ORF">R0137_07650</name>
</gene>
<dbReference type="CDD" id="cd18084">
    <property type="entry name" value="RsmE-like"/>
    <property type="match status" value="1"/>
</dbReference>
<comment type="subcellular location">
    <subcellularLocation>
        <location evidence="1 10">Cytoplasm</location>
    </subcellularLocation>
</comment>
<keyword evidence="4 10" id="KW-0698">rRNA processing</keyword>
<keyword evidence="6 10" id="KW-0808">Transferase</keyword>
<comment type="catalytic activity">
    <reaction evidence="9 10">
        <text>uridine(1498) in 16S rRNA + S-adenosyl-L-methionine = N(3)-methyluridine(1498) in 16S rRNA + S-adenosyl-L-homocysteine + H(+)</text>
        <dbReference type="Rhea" id="RHEA:42920"/>
        <dbReference type="Rhea" id="RHEA-COMP:10283"/>
        <dbReference type="Rhea" id="RHEA-COMP:10284"/>
        <dbReference type="ChEBI" id="CHEBI:15378"/>
        <dbReference type="ChEBI" id="CHEBI:57856"/>
        <dbReference type="ChEBI" id="CHEBI:59789"/>
        <dbReference type="ChEBI" id="CHEBI:65315"/>
        <dbReference type="ChEBI" id="CHEBI:74502"/>
        <dbReference type="EC" id="2.1.1.193"/>
    </reaction>
</comment>
<evidence type="ECO:0000313" key="12">
    <source>
        <dbReference type="EMBL" id="WOJ98435.1"/>
    </source>
</evidence>
<feature type="domain" description="Ribosomal RNA small subunit methyltransferase E methyltransferase" evidence="11">
    <location>
        <begin position="73"/>
        <end position="232"/>
    </location>
</feature>
<dbReference type="Pfam" id="PF04452">
    <property type="entry name" value="Methyltrans_RNA"/>
    <property type="match status" value="1"/>
</dbReference>
<protein>
    <recommendedName>
        <fullName evidence="10">Ribosomal RNA small subunit methyltransferase E</fullName>
        <ecNumber evidence="10">2.1.1.193</ecNumber>
    </recommendedName>
</protein>
<dbReference type="Proteomes" id="UP001626549">
    <property type="component" value="Chromosome"/>
</dbReference>
<keyword evidence="5 10" id="KW-0489">Methyltransferase</keyword>
<keyword evidence="13" id="KW-1185">Reference proteome</keyword>
<evidence type="ECO:0000256" key="10">
    <source>
        <dbReference type="PIRNR" id="PIRNR015601"/>
    </source>
</evidence>
<dbReference type="GO" id="GO:0008168">
    <property type="term" value="F:methyltransferase activity"/>
    <property type="evidence" value="ECO:0007669"/>
    <property type="project" value="UniProtKB-KW"/>
</dbReference>
<comment type="similarity">
    <text evidence="2 10">Belongs to the RNA methyltransferase RsmE family.</text>
</comment>
<accession>A0ABZ0IH92</accession>
<dbReference type="NCBIfam" id="TIGR00046">
    <property type="entry name" value="RsmE family RNA methyltransferase"/>
    <property type="match status" value="1"/>
</dbReference>
<keyword evidence="7 10" id="KW-0949">S-adenosyl-L-methionine</keyword>